<dbReference type="AlphaFoldDB" id="G4TB20"/>
<dbReference type="Proteomes" id="UP000007148">
    <property type="component" value="Unassembled WGS sequence"/>
</dbReference>
<organism evidence="3 4">
    <name type="scientific">Serendipita indica (strain DSM 11827)</name>
    <name type="common">Root endophyte fungus</name>
    <name type="synonym">Piriformospora indica</name>
    <dbReference type="NCBI Taxonomy" id="1109443"/>
    <lineage>
        <taxon>Eukaryota</taxon>
        <taxon>Fungi</taxon>
        <taxon>Dikarya</taxon>
        <taxon>Basidiomycota</taxon>
        <taxon>Agaricomycotina</taxon>
        <taxon>Agaricomycetes</taxon>
        <taxon>Sebacinales</taxon>
        <taxon>Serendipitaceae</taxon>
        <taxon>Serendipita</taxon>
    </lineage>
</organism>
<feature type="compositionally biased region" description="Pro residues" evidence="1">
    <location>
        <begin position="252"/>
        <end position="268"/>
    </location>
</feature>
<accession>G4TB20</accession>
<feature type="compositionally biased region" description="Low complexity" evidence="1">
    <location>
        <begin position="428"/>
        <end position="449"/>
    </location>
</feature>
<feature type="region of interest" description="Disordered" evidence="1">
    <location>
        <begin position="855"/>
        <end position="903"/>
    </location>
</feature>
<feature type="compositionally biased region" description="Acidic residues" evidence="1">
    <location>
        <begin position="104"/>
        <end position="113"/>
    </location>
</feature>
<feature type="compositionally biased region" description="Polar residues" evidence="1">
    <location>
        <begin position="766"/>
        <end position="785"/>
    </location>
</feature>
<feature type="region of interest" description="Disordered" evidence="1">
    <location>
        <begin position="252"/>
        <end position="381"/>
    </location>
</feature>
<name>G4TB20_SERID</name>
<feature type="compositionally biased region" description="Polar residues" evidence="1">
    <location>
        <begin position="586"/>
        <end position="603"/>
    </location>
</feature>
<feature type="compositionally biased region" description="Polar residues" evidence="1">
    <location>
        <begin position="728"/>
        <end position="738"/>
    </location>
</feature>
<protein>
    <recommendedName>
        <fullName evidence="2">Ams2/SPT21 N-terminal domain-containing protein</fullName>
    </recommendedName>
</protein>
<evidence type="ECO:0000313" key="3">
    <source>
        <dbReference type="EMBL" id="CCA68495.1"/>
    </source>
</evidence>
<evidence type="ECO:0000256" key="1">
    <source>
        <dbReference type="SAM" id="MobiDB-lite"/>
    </source>
</evidence>
<dbReference type="InterPro" id="IPR057725">
    <property type="entry name" value="Ams2-SPT21_N"/>
</dbReference>
<feature type="region of interest" description="Disordered" evidence="1">
    <location>
        <begin position="813"/>
        <end position="837"/>
    </location>
</feature>
<comment type="caution">
    <text evidence="3">The sequence shown here is derived from an EMBL/GenBank/DDBJ whole genome shotgun (WGS) entry which is preliminary data.</text>
</comment>
<dbReference type="InParanoid" id="G4TB20"/>
<evidence type="ECO:0000259" key="2">
    <source>
        <dbReference type="Pfam" id="PF25823"/>
    </source>
</evidence>
<proteinExistence type="predicted"/>
<feature type="compositionally biased region" description="Basic and acidic residues" evidence="1">
    <location>
        <begin position="635"/>
        <end position="651"/>
    </location>
</feature>
<gene>
    <name evidence="3" type="ORF">PIIN_02359</name>
</gene>
<sequence length="903" mass="95396">MATNDASSSQNTITKFTEGLRSMHVKVVYTLNDNIQQFFLARHTPIAVRIIQRPKPSRRQRQKAAKQLKAQQLALTPSSIKSSTPVRRSQTKAQVEHDMGLGDETGDDDAEEVEEKVEYGYAPLKVCINAIWAASPDLAYDRSRDWSIYCLDPLEQSSSGRPSSDDSVASKFSGVMTGMGLVSHALQEDDRTFNPVSVTGKVIQDQGRQALEVILQMKATMSAGAMAPFAPWPQHPMMFGFPGMPGFFRPPPGAIIPIPAGNPKPPVAPRAKSQKPGSAPTPTSTDASTPATSEATPLPDSVGDSTYTRGASAGPKVDPPKKKQSAAAPVKKARKEKDNEVRELSQPPPGGNMEALMSLATRLNSHEGDEPPPPDTAEGQLLDFWVAVLRNAAPMEGANGVDRKGKKVDPYSNSALFTRATLPLPPNSTQGSSRASSSQTQSQGSSSRSGPGGKTKEAAAGSGKGGSKGMNRSLSGLTAGKKRNLDDEEYDPARKRQKTTRTVSTSSSHTVHASSSTAVMSKPSKSAELTGKGLISFPSTSEILGLKFAPGRAYTTNLDDKPPSDEPMITKKSAPAPETPRRTKKMSGSSQSFHSLALTSPFVSGTGGGDDSLFSEAGTPATIRHLSPFKPLRRGGVDDGARPSSPCERRANITASGKKKKIPKTPVRMLGRRAASSSSSPPPTRRAQPDWAANLPPSSPPAPSSPITDAASLTPADADDEGDGGTQEDLSQATTTTDLVVDVNESPSKFFARYFDLSAIPLDTSDLTQSLLGNPGRGTTPSDATSDGEYLPEFDLDAQGFSSSSFSLDELGWSDAGFTSGPAESEGEFDDGTTAGAASDLDFDVGELLTWVRNNSSTTTSSEAAAEVEELLEQEDDSSTPQRNKAAGSGQDPMKALLDRCAV</sequence>
<evidence type="ECO:0000313" key="4">
    <source>
        <dbReference type="Proteomes" id="UP000007148"/>
    </source>
</evidence>
<feature type="compositionally biased region" description="Low complexity" evidence="1">
    <location>
        <begin position="500"/>
        <end position="518"/>
    </location>
</feature>
<feature type="compositionally biased region" description="Low complexity" evidence="1">
    <location>
        <begin position="278"/>
        <end position="297"/>
    </location>
</feature>
<feature type="compositionally biased region" description="Low complexity" evidence="1">
    <location>
        <begin position="856"/>
        <end position="865"/>
    </location>
</feature>
<feature type="region of interest" description="Disordered" evidence="1">
    <location>
        <begin position="766"/>
        <end position="791"/>
    </location>
</feature>
<dbReference type="HOGENOM" id="CLU_321074_0_0_1"/>
<reference evidence="3 4" key="1">
    <citation type="journal article" date="2011" name="PLoS Pathog.">
        <title>Endophytic Life Strategies Decoded by Genome and Transcriptome Analyses of the Mutualistic Root Symbiont Piriformospora indica.</title>
        <authorList>
            <person name="Zuccaro A."/>
            <person name="Lahrmann U."/>
            <person name="Guldener U."/>
            <person name="Langen G."/>
            <person name="Pfiffi S."/>
            <person name="Biedenkopf D."/>
            <person name="Wong P."/>
            <person name="Samans B."/>
            <person name="Grimm C."/>
            <person name="Basiewicz M."/>
            <person name="Murat C."/>
            <person name="Martin F."/>
            <person name="Kogel K.H."/>
        </authorList>
    </citation>
    <scope>NUCLEOTIDE SEQUENCE [LARGE SCALE GENOMIC DNA]</scope>
    <source>
        <strain evidence="3 4">DSM 11827</strain>
    </source>
</reference>
<feature type="region of interest" description="Disordered" evidence="1">
    <location>
        <begin position="395"/>
        <end position="532"/>
    </location>
</feature>
<keyword evidence="4" id="KW-1185">Reference proteome</keyword>
<feature type="domain" description="Ams2/SPT21 N-terminal" evidence="2">
    <location>
        <begin position="112"/>
        <end position="206"/>
    </location>
</feature>
<dbReference type="EMBL" id="CAFZ01000034">
    <property type="protein sequence ID" value="CCA68495.1"/>
    <property type="molecule type" value="Genomic_DNA"/>
</dbReference>
<feature type="compositionally biased region" description="Acidic residues" evidence="1">
    <location>
        <begin position="866"/>
        <end position="878"/>
    </location>
</feature>
<dbReference type="Pfam" id="PF25823">
    <property type="entry name" value="Ams2-SPT21_N"/>
    <property type="match status" value="1"/>
</dbReference>
<dbReference type="OrthoDB" id="3199820at2759"/>
<feature type="region of interest" description="Disordered" evidence="1">
    <location>
        <begin position="69"/>
        <end position="113"/>
    </location>
</feature>
<feature type="region of interest" description="Disordered" evidence="1">
    <location>
        <begin position="548"/>
        <end position="741"/>
    </location>
</feature>
<feature type="compositionally biased region" description="Polar residues" evidence="1">
    <location>
        <begin position="76"/>
        <end position="93"/>
    </location>
</feature>